<evidence type="ECO:0000313" key="3">
    <source>
        <dbReference type="EMBL" id="SCV00661.1"/>
    </source>
</evidence>
<feature type="region of interest" description="Disordered" evidence="1">
    <location>
        <begin position="468"/>
        <end position="490"/>
    </location>
</feature>
<protein>
    <submittedName>
        <fullName evidence="3">LANO_0F07976g1_1</fullName>
    </submittedName>
</protein>
<dbReference type="OrthoDB" id="4036644at2759"/>
<organism evidence="3 4">
    <name type="scientific">Lachancea nothofagi CBS 11611</name>
    <dbReference type="NCBI Taxonomy" id="1266666"/>
    <lineage>
        <taxon>Eukaryota</taxon>
        <taxon>Fungi</taxon>
        <taxon>Dikarya</taxon>
        <taxon>Ascomycota</taxon>
        <taxon>Saccharomycotina</taxon>
        <taxon>Saccharomycetes</taxon>
        <taxon>Saccharomycetales</taxon>
        <taxon>Saccharomycetaceae</taxon>
        <taxon>Lachancea</taxon>
    </lineage>
</organism>
<feature type="compositionally biased region" description="Polar residues" evidence="1">
    <location>
        <begin position="179"/>
        <end position="188"/>
    </location>
</feature>
<proteinExistence type="predicted"/>
<dbReference type="AlphaFoldDB" id="A0A1G4K967"/>
<feature type="compositionally biased region" description="Low complexity" evidence="1">
    <location>
        <begin position="216"/>
        <end position="225"/>
    </location>
</feature>
<dbReference type="PROSITE" id="PS50090">
    <property type="entry name" value="MYB_LIKE"/>
    <property type="match status" value="1"/>
</dbReference>
<keyword evidence="4" id="KW-1185">Reference proteome</keyword>
<feature type="region of interest" description="Disordered" evidence="1">
    <location>
        <begin position="207"/>
        <end position="226"/>
    </location>
</feature>
<feature type="region of interest" description="Disordered" evidence="1">
    <location>
        <begin position="177"/>
        <end position="198"/>
    </location>
</feature>
<dbReference type="InterPro" id="IPR001005">
    <property type="entry name" value="SANT/Myb"/>
</dbReference>
<name>A0A1G4K967_9SACH</name>
<evidence type="ECO:0000256" key="1">
    <source>
        <dbReference type="SAM" id="MobiDB-lite"/>
    </source>
</evidence>
<dbReference type="EMBL" id="LT598452">
    <property type="protein sequence ID" value="SCV00661.1"/>
    <property type="molecule type" value="Genomic_DNA"/>
</dbReference>
<feature type="compositionally biased region" description="Basic and acidic residues" evidence="1">
    <location>
        <begin position="350"/>
        <end position="371"/>
    </location>
</feature>
<evidence type="ECO:0000259" key="2">
    <source>
        <dbReference type="PROSITE" id="PS50090"/>
    </source>
</evidence>
<feature type="region of interest" description="Disordered" evidence="1">
    <location>
        <begin position="344"/>
        <end position="378"/>
    </location>
</feature>
<sequence length="490" mass="56086">MCTHIWLWHFWGNWIHLKFGDFLERFESTSKPPRTPITVSPKISIRMPLTRKLSGMYEPSSRDETTHSVFNAQTLYNSCSMPSIQTGESFINGDEASLDNNTNGWQFRSSFDPDLSEDYCGSTTTDLDYNINTPSSLSPSLNSSFVSGTELQPLRPVLDMANLTLQHSHPMLDMGNELELTNKSSPGDSTPPHLGTHQVTKPVQDAEWTASKNQHTTATTTPRTRSNGAMTMAKTTRSCRNFWSSNSDRALLETMLRHQNLLRSARKCRPRSRYWLCISESLTSDYNMHRNKRQCRDRFNLIYWKAVRDRQQERDLEHTSQTNRLMDECMLRFYIDKDNNLMLRVPGDTTTHEGSETVPDKSSKPKPKTEDTSEPMPLALGRADSEWAESQESMQEWKNWAIAAGKVAGKPPGNPIEAFLQLQKQTVQLTQRIEMLQRALDSQRVLVQQYEQTQNGSLHLPLQLHIRDPDRHTGGQVPAPTHAQHNNNRW</sequence>
<evidence type="ECO:0000313" key="4">
    <source>
        <dbReference type="Proteomes" id="UP000189911"/>
    </source>
</evidence>
<accession>A0A1G4K967</accession>
<gene>
    <name evidence="3" type="ORF">LANO_0F07976G</name>
</gene>
<feature type="domain" description="Myb-like" evidence="2">
    <location>
        <begin position="235"/>
        <end position="303"/>
    </location>
</feature>
<reference evidence="4" key="1">
    <citation type="submission" date="2016-03" db="EMBL/GenBank/DDBJ databases">
        <authorList>
            <person name="Devillers Hugo."/>
        </authorList>
    </citation>
    <scope>NUCLEOTIDE SEQUENCE [LARGE SCALE GENOMIC DNA]</scope>
</reference>
<dbReference type="Proteomes" id="UP000189911">
    <property type="component" value="Chromosome F"/>
</dbReference>